<name>A0ABV2FM57_9HYPH</name>
<keyword evidence="2" id="KW-1185">Reference proteome</keyword>
<evidence type="ECO:0000313" key="2">
    <source>
        <dbReference type="Proteomes" id="UP001549112"/>
    </source>
</evidence>
<dbReference type="Proteomes" id="UP001549112">
    <property type="component" value="Unassembled WGS sequence"/>
</dbReference>
<proteinExistence type="predicted"/>
<sequence length="136" mass="15673">MHLNITTIYEANDPCLKDYHNIREKDLVGRKQQFIAEGKVILSALLHSKKFSPLSVLIVTERLPRLMPLLERNTLIYNDNSLFCMLNESPNIVRFSHFKSVYVESIKTIPLHVKSGAGVWVKFIQERTKNGSYEPS</sequence>
<accession>A0ABV2FM57</accession>
<evidence type="ECO:0000313" key="1">
    <source>
        <dbReference type="EMBL" id="MET3559664.1"/>
    </source>
</evidence>
<protein>
    <submittedName>
        <fullName evidence="1">Uncharacterized protein</fullName>
    </submittedName>
</protein>
<comment type="caution">
    <text evidence="1">The sequence shown here is derived from an EMBL/GenBank/DDBJ whole genome shotgun (WGS) entry which is preliminary data.</text>
</comment>
<dbReference type="EMBL" id="JBEPLT010000002">
    <property type="protein sequence ID" value="MET3559664.1"/>
    <property type="molecule type" value="Genomic_DNA"/>
</dbReference>
<organism evidence="1 2">
    <name type="scientific">Bartonella japonica</name>
    <dbReference type="NCBI Taxonomy" id="357761"/>
    <lineage>
        <taxon>Bacteria</taxon>
        <taxon>Pseudomonadati</taxon>
        <taxon>Pseudomonadota</taxon>
        <taxon>Alphaproteobacteria</taxon>
        <taxon>Hyphomicrobiales</taxon>
        <taxon>Bartonellaceae</taxon>
        <taxon>Bartonella</taxon>
    </lineage>
</organism>
<gene>
    <name evidence="1" type="ORF">ABID39_000341</name>
</gene>
<reference evidence="1 2" key="1">
    <citation type="submission" date="2024-06" db="EMBL/GenBank/DDBJ databases">
        <title>Genomic Encyclopedia of Type Strains, Phase IV (KMG-IV): sequencing the most valuable type-strain genomes for metagenomic binning, comparative biology and taxonomic classification.</title>
        <authorList>
            <person name="Goeker M."/>
        </authorList>
    </citation>
    <scope>NUCLEOTIDE SEQUENCE [LARGE SCALE GENOMIC DNA]</scope>
    <source>
        <strain evidence="1 2">DSM 23650</strain>
    </source>
</reference>